<evidence type="ECO:0000259" key="3">
    <source>
        <dbReference type="Pfam" id="PF01551"/>
    </source>
</evidence>
<protein>
    <submittedName>
        <fullName evidence="4">Peptidoglycan DD-metalloendopeptidase family protein</fullName>
    </submittedName>
</protein>
<dbReference type="CDD" id="cd12797">
    <property type="entry name" value="M23_peptidase"/>
    <property type="match status" value="1"/>
</dbReference>
<dbReference type="Pfam" id="PF01551">
    <property type="entry name" value="Peptidase_M23"/>
    <property type="match status" value="1"/>
</dbReference>
<gene>
    <name evidence="4" type="ORF">GQN54_02940</name>
</gene>
<dbReference type="Gene3D" id="2.70.70.10">
    <property type="entry name" value="Glucose Permease (Domain IIA)"/>
    <property type="match status" value="1"/>
</dbReference>
<evidence type="ECO:0000313" key="4">
    <source>
        <dbReference type="EMBL" id="NBG65056.1"/>
    </source>
</evidence>
<comment type="caution">
    <text evidence="4">The sequence shown here is derived from an EMBL/GenBank/DDBJ whole genome shotgun (WGS) entry which is preliminary data.</text>
</comment>
<dbReference type="InterPro" id="IPR050570">
    <property type="entry name" value="Cell_wall_metabolism_enzyme"/>
</dbReference>
<evidence type="ECO:0000256" key="1">
    <source>
        <dbReference type="ARBA" id="ARBA00022729"/>
    </source>
</evidence>
<feature type="transmembrane region" description="Helical" evidence="2">
    <location>
        <begin position="42"/>
        <end position="63"/>
    </location>
</feature>
<dbReference type="PANTHER" id="PTHR21666:SF289">
    <property type="entry name" value="L-ALA--D-GLU ENDOPEPTIDASE"/>
    <property type="match status" value="1"/>
</dbReference>
<dbReference type="InterPro" id="IPR016047">
    <property type="entry name" value="M23ase_b-sheet_dom"/>
</dbReference>
<dbReference type="EMBL" id="WWNE01000003">
    <property type="protein sequence ID" value="NBG65056.1"/>
    <property type="molecule type" value="Genomic_DNA"/>
</dbReference>
<evidence type="ECO:0000256" key="2">
    <source>
        <dbReference type="SAM" id="Phobius"/>
    </source>
</evidence>
<keyword evidence="1" id="KW-0732">Signal</keyword>
<dbReference type="PANTHER" id="PTHR21666">
    <property type="entry name" value="PEPTIDASE-RELATED"/>
    <property type="match status" value="1"/>
</dbReference>
<proteinExistence type="predicted"/>
<name>A0A6N9NEJ7_9FLAO</name>
<dbReference type="SUPFAM" id="SSF51261">
    <property type="entry name" value="Duplicated hybrid motif"/>
    <property type="match status" value="1"/>
</dbReference>
<sequence length="291" mass="32831">MAEKKDKKKRLIKRLKNKFRLVILNDTTFEEKLSFRLSPMNVFILFISGSFLLISLITILIAFTPLREFIPGYTDVSLRQNLTNMVLKVDSLENDLTVKQHYLNNLRLIIQGKLPSDTLLNDSALVPQYDQEARKISKEDSLFRDFVEKEDAFNISNEKAGKSFGLLSGTYFFTPLNGLVTGHFEPKKDHYGVDIVAPENEAIKATLKGVVIFAGWTSETGHVISLQHDNNLISTYKHNSVLMKEVGDVVKAGDAIAIIGNSGELTDGPHLHFELWYNGTALNPEEYINLK</sequence>
<keyword evidence="5" id="KW-1185">Reference proteome</keyword>
<keyword evidence="2" id="KW-1133">Transmembrane helix</keyword>
<accession>A0A6N9NEJ7</accession>
<dbReference type="AlphaFoldDB" id="A0A6N9NEJ7"/>
<dbReference type="GO" id="GO:0004222">
    <property type="term" value="F:metalloendopeptidase activity"/>
    <property type="evidence" value="ECO:0007669"/>
    <property type="project" value="TreeGrafter"/>
</dbReference>
<organism evidence="4 5">
    <name type="scientific">Acidiluteibacter ferrifornacis</name>
    <dbReference type="NCBI Taxonomy" id="2692424"/>
    <lineage>
        <taxon>Bacteria</taxon>
        <taxon>Pseudomonadati</taxon>
        <taxon>Bacteroidota</taxon>
        <taxon>Flavobacteriia</taxon>
        <taxon>Flavobacteriales</taxon>
        <taxon>Cryomorphaceae</taxon>
        <taxon>Acidiluteibacter</taxon>
    </lineage>
</organism>
<keyword evidence="2" id="KW-0812">Transmembrane</keyword>
<evidence type="ECO:0000313" key="5">
    <source>
        <dbReference type="Proteomes" id="UP000470771"/>
    </source>
</evidence>
<feature type="domain" description="M23ase beta-sheet core" evidence="3">
    <location>
        <begin position="189"/>
        <end position="284"/>
    </location>
</feature>
<dbReference type="RefSeq" id="WP_160631787.1">
    <property type="nucleotide sequence ID" value="NZ_WWNE01000003.1"/>
</dbReference>
<keyword evidence="2" id="KW-0472">Membrane</keyword>
<reference evidence="4 5" key="1">
    <citation type="submission" date="2019-12" db="EMBL/GenBank/DDBJ databases">
        <authorList>
            <person name="Zhao J."/>
        </authorList>
    </citation>
    <scope>NUCLEOTIDE SEQUENCE [LARGE SCALE GENOMIC DNA]</scope>
    <source>
        <strain evidence="4 5">S-15</strain>
    </source>
</reference>
<dbReference type="InterPro" id="IPR011055">
    <property type="entry name" value="Dup_hybrid_motif"/>
</dbReference>
<dbReference type="Proteomes" id="UP000470771">
    <property type="component" value="Unassembled WGS sequence"/>
</dbReference>